<dbReference type="RefSeq" id="WP_311512034.1">
    <property type="nucleotide sequence ID" value="NZ_JAVREP010000007.1"/>
</dbReference>
<accession>A0ABU2MB88</accession>
<evidence type="ECO:0000259" key="7">
    <source>
        <dbReference type="PROSITE" id="PS50011"/>
    </source>
</evidence>
<evidence type="ECO:0000256" key="2">
    <source>
        <dbReference type="ARBA" id="ARBA00022741"/>
    </source>
</evidence>
<protein>
    <submittedName>
        <fullName evidence="8">Serine/threonine-protein kinase</fullName>
        <ecNumber evidence="8">2.7.11.1</ecNumber>
    </submittedName>
</protein>
<dbReference type="Gene3D" id="1.10.510.10">
    <property type="entry name" value="Transferase(Phosphotransferase) domain 1"/>
    <property type="match status" value="1"/>
</dbReference>
<dbReference type="Proteomes" id="UP001183390">
    <property type="component" value="Unassembled WGS sequence"/>
</dbReference>
<dbReference type="Pfam" id="PF00069">
    <property type="entry name" value="Pkinase"/>
    <property type="match status" value="1"/>
</dbReference>
<gene>
    <name evidence="8" type="ORF">RM479_13300</name>
</gene>
<feature type="compositionally biased region" description="Pro residues" evidence="6">
    <location>
        <begin position="19"/>
        <end position="34"/>
    </location>
</feature>
<evidence type="ECO:0000313" key="9">
    <source>
        <dbReference type="Proteomes" id="UP001183390"/>
    </source>
</evidence>
<dbReference type="PROSITE" id="PS00108">
    <property type="entry name" value="PROTEIN_KINASE_ST"/>
    <property type="match status" value="1"/>
</dbReference>
<feature type="region of interest" description="Disordered" evidence="6">
    <location>
        <begin position="1"/>
        <end position="40"/>
    </location>
</feature>
<reference evidence="9" key="1">
    <citation type="submission" date="2023-07" db="EMBL/GenBank/DDBJ databases">
        <title>30 novel species of actinomycetes from the DSMZ collection.</title>
        <authorList>
            <person name="Nouioui I."/>
        </authorList>
    </citation>
    <scope>NUCLEOTIDE SEQUENCE [LARGE SCALE GENOMIC DNA]</scope>
    <source>
        <strain evidence="9">DSM 44743</strain>
    </source>
</reference>
<dbReference type="EC" id="2.7.11.1" evidence="8"/>
<keyword evidence="4 5" id="KW-0067">ATP-binding</keyword>
<dbReference type="PANTHER" id="PTHR43289">
    <property type="entry name" value="MITOGEN-ACTIVATED PROTEIN KINASE KINASE KINASE 20-RELATED"/>
    <property type="match status" value="1"/>
</dbReference>
<dbReference type="InterPro" id="IPR017441">
    <property type="entry name" value="Protein_kinase_ATP_BS"/>
</dbReference>
<dbReference type="InterPro" id="IPR008271">
    <property type="entry name" value="Ser/Thr_kinase_AS"/>
</dbReference>
<keyword evidence="1 8" id="KW-0808">Transferase</keyword>
<dbReference type="GO" id="GO:0004674">
    <property type="term" value="F:protein serine/threonine kinase activity"/>
    <property type="evidence" value="ECO:0007669"/>
    <property type="project" value="UniProtKB-EC"/>
</dbReference>
<evidence type="ECO:0000313" key="8">
    <source>
        <dbReference type="EMBL" id="MDT0329390.1"/>
    </source>
</evidence>
<keyword evidence="9" id="KW-1185">Reference proteome</keyword>
<feature type="binding site" evidence="5">
    <location>
        <position position="77"/>
    </location>
    <ligand>
        <name>ATP</name>
        <dbReference type="ChEBI" id="CHEBI:30616"/>
    </ligand>
</feature>
<dbReference type="SMART" id="SM00220">
    <property type="entry name" value="S_TKc"/>
    <property type="match status" value="1"/>
</dbReference>
<organism evidence="8 9">
    <name type="scientific">Nocardiopsis lambiniae</name>
    <dbReference type="NCBI Taxonomy" id="3075539"/>
    <lineage>
        <taxon>Bacteria</taxon>
        <taxon>Bacillati</taxon>
        <taxon>Actinomycetota</taxon>
        <taxon>Actinomycetes</taxon>
        <taxon>Streptosporangiales</taxon>
        <taxon>Nocardiopsidaceae</taxon>
        <taxon>Nocardiopsis</taxon>
    </lineage>
</organism>
<evidence type="ECO:0000256" key="6">
    <source>
        <dbReference type="SAM" id="MobiDB-lite"/>
    </source>
</evidence>
<dbReference type="PROSITE" id="PS00107">
    <property type="entry name" value="PROTEIN_KINASE_ATP"/>
    <property type="match status" value="1"/>
</dbReference>
<dbReference type="CDD" id="cd14014">
    <property type="entry name" value="STKc_PknB_like"/>
    <property type="match status" value="1"/>
</dbReference>
<dbReference type="InterPro" id="IPR000719">
    <property type="entry name" value="Prot_kinase_dom"/>
</dbReference>
<feature type="domain" description="Protein kinase" evidence="7">
    <location>
        <begin position="48"/>
        <end position="303"/>
    </location>
</feature>
<evidence type="ECO:0000256" key="4">
    <source>
        <dbReference type="ARBA" id="ARBA00022840"/>
    </source>
</evidence>
<dbReference type="InterPro" id="IPR011009">
    <property type="entry name" value="Kinase-like_dom_sf"/>
</dbReference>
<dbReference type="EMBL" id="JAVREP010000007">
    <property type="protein sequence ID" value="MDT0329390.1"/>
    <property type="molecule type" value="Genomic_DNA"/>
</dbReference>
<keyword evidence="2 5" id="KW-0547">Nucleotide-binding</keyword>
<dbReference type="PROSITE" id="PS50011">
    <property type="entry name" value="PROTEIN_KINASE_DOM"/>
    <property type="match status" value="1"/>
</dbReference>
<evidence type="ECO:0000256" key="5">
    <source>
        <dbReference type="PROSITE-ProRule" id="PRU10141"/>
    </source>
</evidence>
<sequence length="776" mass="79103">MSTSLTPEPASPESGLPEPGAPEPGAPAGPPPGLTPLLAGDPRSLGPYRLVGRIGAGGMGAVYGGMDPSSGRCVAVKTVHARYARERRYREAFAREVGMLARAHGIGTAELYAADVDATVPWLAFEYIPGRDLRAHVRAFGPLEGEMLRAFAAGTAEGLAALHAAGIAHRDIKPGNVVLSPTGPKIVDFGIATEIGADRSTDRSASYGTPGWVAPERYTGVTAAPAADVFAWGGLVALAATGRDPFGKGTPQELRDRVEAGDHDVDGVPETLRPLVEAALSVDPEARPRAVALMRDLLPEPAEVGLAGEERVPAARTLRALLDAHWRGVDAAGHDPLRWAGALGLTSAAGLAGAALLSGTGTGTGGAGAAVAGTTGGAATTGTAASGATASGGVITGHTATGAAAGTQGGGVLTTVAGSKVATASAGVLLAGGLATGGYLIYDQVAGGPEEVVLTAAGVLEDGEGFTARVERSPVGGGEPVVEEYAYSAEGRTFLMRGEAMGEGTVATAVHRGELYVYAPRTEDLSIGTWYDSAGSVPVDASVTADSVSSVLVTDPLRALAESGRVTRDEGEGVYSGPTTLGILDGGVLTESEAVGLVEVGGDGAPVRAEYTTDRWEVRIDFTATDGPVAVEDPQLSSVGDGFGWAAVHAPVCGSVSMAGREWDVQASGWEVDCAYAMEVSEMMNDAESYGENADPGRAEVLRGYSGTGGTTWLVDEAMACSIFRRDLGGTIEGRTFFLSPCTPVTVVGESDEDPLFSFVEVEFGGRTLIDYHERA</sequence>
<name>A0ABU2MB88_9ACTN</name>
<dbReference type="PANTHER" id="PTHR43289:SF34">
    <property type="entry name" value="SERINE_THREONINE-PROTEIN KINASE YBDM-RELATED"/>
    <property type="match status" value="1"/>
</dbReference>
<keyword evidence="3 8" id="KW-0418">Kinase</keyword>
<evidence type="ECO:0000256" key="1">
    <source>
        <dbReference type="ARBA" id="ARBA00022679"/>
    </source>
</evidence>
<dbReference type="Gene3D" id="3.30.200.20">
    <property type="entry name" value="Phosphorylase Kinase, domain 1"/>
    <property type="match status" value="1"/>
</dbReference>
<proteinExistence type="predicted"/>
<dbReference type="SUPFAM" id="SSF56112">
    <property type="entry name" value="Protein kinase-like (PK-like)"/>
    <property type="match status" value="1"/>
</dbReference>
<evidence type="ECO:0000256" key="3">
    <source>
        <dbReference type="ARBA" id="ARBA00022777"/>
    </source>
</evidence>
<comment type="caution">
    <text evidence="8">The sequence shown here is derived from an EMBL/GenBank/DDBJ whole genome shotgun (WGS) entry which is preliminary data.</text>
</comment>